<reference evidence="1" key="1">
    <citation type="journal article" date="2012" name="PLoS ONE">
        <title>Gene sets for utilization of primary and secondary nutrition supplies in the distal gut of endangered iberian lynx.</title>
        <authorList>
            <person name="Alcaide M."/>
            <person name="Messina E."/>
            <person name="Richter M."/>
            <person name="Bargiela R."/>
            <person name="Peplies J."/>
            <person name="Huws S.A."/>
            <person name="Newbold C.J."/>
            <person name="Golyshin P.N."/>
            <person name="Simon M.A."/>
            <person name="Lopez G."/>
            <person name="Yakimov M.M."/>
            <person name="Ferrer M."/>
        </authorList>
    </citation>
    <scope>NUCLEOTIDE SEQUENCE</scope>
</reference>
<organism evidence="1">
    <name type="scientific">gut metagenome</name>
    <dbReference type="NCBI Taxonomy" id="749906"/>
    <lineage>
        <taxon>unclassified sequences</taxon>
        <taxon>metagenomes</taxon>
        <taxon>organismal metagenomes</taxon>
    </lineage>
</organism>
<dbReference type="SUPFAM" id="SSF52540">
    <property type="entry name" value="P-loop containing nucleoside triphosphate hydrolases"/>
    <property type="match status" value="1"/>
</dbReference>
<accession>J9FFH6</accession>
<dbReference type="AlphaFoldDB" id="J9FFH6"/>
<gene>
    <name evidence="1" type="ORF">EVA_18710</name>
</gene>
<proteinExistence type="predicted"/>
<name>J9FFH6_9ZZZZ</name>
<dbReference type="EMBL" id="AMCI01007121">
    <property type="protein sequence ID" value="EJW93183.1"/>
    <property type="molecule type" value="Genomic_DNA"/>
</dbReference>
<feature type="non-terminal residue" evidence="1">
    <location>
        <position position="142"/>
    </location>
</feature>
<dbReference type="InterPro" id="IPR027417">
    <property type="entry name" value="P-loop_NTPase"/>
</dbReference>
<dbReference type="Gene3D" id="3.40.50.300">
    <property type="entry name" value="P-loop containing nucleotide triphosphate hydrolases"/>
    <property type="match status" value="1"/>
</dbReference>
<comment type="caution">
    <text evidence="1">The sequence shown here is derived from an EMBL/GenBank/DDBJ whole genome shotgun (WGS) entry which is preliminary data.</text>
</comment>
<sequence length="142" mass="15817">MQTATNPVLLNSSLDDVTDDNGCKIIESEEDKDFLSSIQRFIKDEVPEKFKKALELTQSIISEGGKVIVWASYIKNIEMLCDFFIANGIAVRKLYGATPVETSEEDCLICETRESIVREFNSDHSSFNVIVANPFAVAESIS</sequence>
<protein>
    <submittedName>
        <fullName evidence="1">SNF2 family</fullName>
    </submittedName>
</protein>
<evidence type="ECO:0000313" key="1">
    <source>
        <dbReference type="EMBL" id="EJW93183.1"/>
    </source>
</evidence>